<protein>
    <submittedName>
        <fullName evidence="3">Pyridoxamine 5'-phosphate oxidase family protein</fullName>
    </submittedName>
</protein>
<dbReference type="InterPro" id="IPR052019">
    <property type="entry name" value="F420H2_bilvrd_red/Heme_oxyg"/>
</dbReference>
<dbReference type="Proteomes" id="UP000268192">
    <property type="component" value="Chromosome"/>
</dbReference>
<dbReference type="InterPro" id="IPR012349">
    <property type="entry name" value="Split_barrel_FMN-bd"/>
</dbReference>
<dbReference type="InterPro" id="IPR011576">
    <property type="entry name" value="Pyridox_Oxase_N"/>
</dbReference>
<keyword evidence="1" id="KW-0560">Oxidoreductase</keyword>
<dbReference type="PANTHER" id="PTHR35176:SF6">
    <property type="entry name" value="HEME OXYGENASE HI_0854-RELATED"/>
    <property type="match status" value="1"/>
</dbReference>
<dbReference type="GO" id="GO:0070967">
    <property type="term" value="F:coenzyme F420 binding"/>
    <property type="evidence" value="ECO:0007669"/>
    <property type="project" value="TreeGrafter"/>
</dbReference>
<dbReference type="AlphaFoldDB" id="A0A3Q8XMP4"/>
<gene>
    <name evidence="3" type="ORF">D5400_07170</name>
</gene>
<dbReference type="PANTHER" id="PTHR35176">
    <property type="entry name" value="HEME OXYGENASE HI_0854-RELATED"/>
    <property type="match status" value="1"/>
</dbReference>
<organism evidence="3 4">
    <name type="scientific">Georhizobium profundi</name>
    <dbReference type="NCBI Taxonomy" id="2341112"/>
    <lineage>
        <taxon>Bacteria</taxon>
        <taxon>Pseudomonadati</taxon>
        <taxon>Pseudomonadota</taxon>
        <taxon>Alphaproteobacteria</taxon>
        <taxon>Hyphomicrobiales</taxon>
        <taxon>Rhizobiaceae</taxon>
        <taxon>Georhizobium</taxon>
    </lineage>
</organism>
<dbReference type="EMBL" id="CP032509">
    <property type="protein sequence ID" value="AZN71090.1"/>
    <property type="molecule type" value="Genomic_DNA"/>
</dbReference>
<evidence type="ECO:0000256" key="1">
    <source>
        <dbReference type="ARBA" id="ARBA00023002"/>
    </source>
</evidence>
<sequence length="159" mass="17475">MDSKLRSTILDLLDKHRILTLATLRADGWPQATTVGYVSRGLTLWFITGRDTQKSRNLAGDNRVSLTIDHDTTDPMAITGLSMAARAFPVTDEAMIRDILVSELPKKYPEYASMMSGLDISGVAVFELRPEVISVLDYSKGFAHTDEVTIDGTDRQAAA</sequence>
<keyword evidence="4" id="KW-1185">Reference proteome</keyword>
<evidence type="ECO:0000313" key="3">
    <source>
        <dbReference type="EMBL" id="AZN71090.1"/>
    </source>
</evidence>
<dbReference type="Gene3D" id="2.30.110.10">
    <property type="entry name" value="Electron Transport, Fmn-binding Protein, Chain A"/>
    <property type="match status" value="1"/>
</dbReference>
<evidence type="ECO:0000313" key="4">
    <source>
        <dbReference type="Proteomes" id="UP000268192"/>
    </source>
</evidence>
<dbReference type="OrthoDB" id="3693562at2"/>
<accession>A0A3Q8XMP4</accession>
<dbReference type="GO" id="GO:0005829">
    <property type="term" value="C:cytosol"/>
    <property type="evidence" value="ECO:0007669"/>
    <property type="project" value="TreeGrafter"/>
</dbReference>
<evidence type="ECO:0000259" key="2">
    <source>
        <dbReference type="Pfam" id="PF01243"/>
    </source>
</evidence>
<name>A0A3Q8XMP4_9HYPH</name>
<dbReference type="KEGG" id="abaw:D5400_07170"/>
<dbReference type="RefSeq" id="WP_126009009.1">
    <property type="nucleotide sequence ID" value="NZ_CP032509.1"/>
</dbReference>
<dbReference type="GO" id="GO:0016627">
    <property type="term" value="F:oxidoreductase activity, acting on the CH-CH group of donors"/>
    <property type="evidence" value="ECO:0007669"/>
    <property type="project" value="TreeGrafter"/>
</dbReference>
<dbReference type="SUPFAM" id="SSF50475">
    <property type="entry name" value="FMN-binding split barrel"/>
    <property type="match status" value="1"/>
</dbReference>
<dbReference type="Pfam" id="PF01243">
    <property type="entry name" value="PNPOx_N"/>
    <property type="match status" value="1"/>
</dbReference>
<proteinExistence type="predicted"/>
<feature type="domain" description="Pyridoxamine 5'-phosphate oxidase N-terminal" evidence="2">
    <location>
        <begin position="8"/>
        <end position="134"/>
    </location>
</feature>
<reference evidence="3 4" key="1">
    <citation type="submission" date="2018-09" db="EMBL/GenBank/DDBJ databases">
        <title>Marinorhizobium profundi gen. nov., sp. nov., isolated from a deep-sea sediment sample from the New Britain Trench and proposal of Marinorhizobiaceae fam. nov. in the order Rhizobiales of the class Alphaproteobacteria.</title>
        <authorList>
            <person name="Cao J."/>
        </authorList>
    </citation>
    <scope>NUCLEOTIDE SEQUENCE [LARGE SCALE GENOMIC DNA]</scope>
    <source>
        <strain evidence="3 4">WS11</strain>
    </source>
</reference>